<feature type="non-terminal residue" evidence="2">
    <location>
        <position position="1"/>
    </location>
</feature>
<evidence type="ECO:0000256" key="1">
    <source>
        <dbReference type="SAM" id="MobiDB-lite"/>
    </source>
</evidence>
<sequence length="98" mass="10371">LSFLGRTVPLFDSMLVHQGEGSGTPHHTPSPEAHQSPHTASLSTSLPPATTETIPTSTPSEIPTLRQYSRRVRIAQSSTLPIAAYEPASPLGDVSQGE</sequence>
<feature type="compositionally biased region" description="Polar residues" evidence="1">
    <location>
        <begin position="36"/>
        <end position="46"/>
    </location>
</feature>
<gene>
    <name evidence="2" type="ORF">Tci_926405</name>
</gene>
<protein>
    <submittedName>
        <fullName evidence="2">Uncharacterized protein</fullName>
    </submittedName>
</protein>
<feature type="compositionally biased region" description="Low complexity" evidence="1">
    <location>
        <begin position="47"/>
        <end position="64"/>
    </location>
</feature>
<dbReference type="EMBL" id="BKCJ011805882">
    <property type="protein sequence ID" value="GFD54436.1"/>
    <property type="molecule type" value="Genomic_DNA"/>
</dbReference>
<proteinExistence type="predicted"/>
<dbReference type="AlphaFoldDB" id="A0A699X9C4"/>
<organism evidence="2">
    <name type="scientific">Tanacetum cinerariifolium</name>
    <name type="common">Dalmatian daisy</name>
    <name type="synonym">Chrysanthemum cinerariifolium</name>
    <dbReference type="NCBI Taxonomy" id="118510"/>
    <lineage>
        <taxon>Eukaryota</taxon>
        <taxon>Viridiplantae</taxon>
        <taxon>Streptophyta</taxon>
        <taxon>Embryophyta</taxon>
        <taxon>Tracheophyta</taxon>
        <taxon>Spermatophyta</taxon>
        <taxon>Magnoliopsida</taxon>
        <taxon>eudicotyledons</taxon>
        <taxon>Gunneridae</taxon>
        <taxon>Pentapetalae</taxon>
        <taxon>asterids</taxon>
        <taxon>campanulids</taxon>
        <taxon>Asterales</taxon>
        <taxon>Asteraceae</taxon>
        <taxon>Asteroideae</taxon>
        <taxon>Anthemideae</taxon>
        <taxon>Anthemidinae</taxon>
        <taxon>Tanacetum</taxon>
    </lineage>
</organism>
<reference evidence="2" key="1">
    <citation type="journal article" date="2019" name="Sci. Rep.">
        <title>Draft genome of Tanacetum cinerariifolium, the natural source of mosquito coil.</title>
        <authorList>
            <person name="Yamashiro T."/>
            <person name="Shiraishi A."/>
            <person name="Satake H."/>
            <person name="Nakayama K."/>
        </authorList>
    </citation>
    <scope>NUCLEOTIDE SEQUENCE</scope>
</reference>
<evidence type="ECO:0000313" key="2">
    <source>
        <dbReference type="EMBL" id="GFD54436.1"/>
    </source>
</evidence>
<feature type="non-terminal residue" evidence="2">
    <location>
        <position position="98"/>
    </location>
</feature>
<name>A0A699X9C4_TANCI</name>
<feature type="region of interest" description="Disordered" evidence="1">
    <location>
        <begin position="15"/>
        <end position="98"/>
    </location>
</feature>
<comment type="caution">
    <text evidence="2">The sequence shown here is derived from an EMBL/GenBank/DDBJ whole genome shotgun (WGS) entry which is preliminary data.</text>
</comment>
<accession>A0A699X9C4</accession>